<dbReference type="Proteomes" id="UP000078389">
    <property type="component" value="Unassembled WGS sequence"/>
</dbReference>
<evidence type="ECO:0000313" key="2">
    <source>
        <dbReference type="Proteomes" id="UP000078389"/>
    </source>
</evidence>
<organism evidence="1 2">
    <name type="scientific">Devosia elaeis</name>
    <dbReference type="NCBI Taxonomy" id="1770058"/>
    <lineage>
        <taxon>Bacteria</taxon>
        <taxon>Pseudomonadati</taxon>
        <taxon>Pseudomonadota</taxon>
        <taxon>Alphaproteobacteria</taxon>
        <taxon>Hyphomicrobiales</taxon>
        <taxon>Devosiaceae</taxon>
        <taxon>Devosia</taxon>
    </lineage>
</organism>
<proteinExistence type="predicted"/>
<keyword evidence="2" id="KW-1185">Reference proteome</keyword>
<comment type="caution">
    <text evidence="1">The sequence shown here is derived from an EMBL/GenBank/DDBJ whole genome shotgun (WGS) entry which is preliminary data.</text>
</comment>
<evidence type="ECO:0000313" key="1">
    <source>
        <dbReference type="EMBL" id="OAM84206.1"/>
    </source>
</evidence>
<protein>
    <submittedName>
        <fullName evidence="1">Uncharacterized protein</fullName>
    </submittedName>
</protein>
<reference evidence="1 2" key="1">
    <citation type="submission" date="2016-03" db="EMBL/GenBank/DDBJ databases">
        <title>Genome sequencing of Devosia sp. S37.</title>
        <authorList>
            <person name="Mohd Nor M."/>
        </authorList>
    </citation>
    <scope>NUCLEOTIDE SEQUENCE [LARGE SCALE GENOMIC DNA]</scope>
    <source>
        <strain evidence="1 2">S37</strain>
    </source>
</reference>
<name>A0A178I6S4_9HYPH</name>
<dbReference type="STRING" id="1770058.A3840_00040"/>
<dbReference type="RefSeq" id="WP_067449971.1">
    <property type="nucleotide sequence ID" value="NZ_LVVY01000001.1"/>
</dbReference>
<accession>A0A178I6S4</accession>
<dbReference type="EMBL" id="LVVY01000001">
    <property type="protein sequence ID" value="OAM84206.1"/>
    <property type="molecule type" value="Genomic_DNA"/>
</dbReference>
<dbReference type="OrthoDB" id="8457044at2"/>
<sequence>MSVNDESLRASIPGGVGVRVKALDWGERRAIHEVNWAWDAKTSIDWYVVATASGEGCKGTFYWFVVGYAVKGWANSEEEAKAAAQADYERRILSALDLSPADTQCCMCGKTGLSTIEGDGGTECQLEDGRWTCSEPCWEKAGGYGPDLSSAEGEPVGLFRKSDGAWKQVPDEWADHPNVQPLYASPSNKEPVAVTDEMVERAVQAWPDGLSDPRNKIAMRAALTAALSVKPQSGSDKP</sequence>
<dbReference type="AlphaFoldDB" id="A0A178I6S4"/>
<gene>
    <name evidence="1" type="ORF">A3840_00040</name>
</gene>